<accession>T0ZUQ0</accession>
<feature type="non-terminal residue" evidence="1">
    <location>
        <position position="246"/>
    </location>
</feature>
<protein>
    <submittedName>
        <fullName evidence="1">Uncharacterized protein</fullName>
    </submittedName>
</protein>
<name>T0ZUQ0_9ZZZZ</name>
<dbReference type="AlphaFoldDB" id="T0ZUQ0"/>
<comment type="caution">
    <text evidence="1">The sequence shown here is derived from an EMBL/GenBank/DDBJ whole genome shotgun (WGS) entry which is preliminary data.</text>
</comment>
<sequence>MNHKLRARLSQFHTLFQHELVPLTDLYDLMDAYCSPLIRQHSRDLNHIPLIDHNPRDGQKIDEAGDGAKRAEAIAKDLGAGHEVRLSPRLDRLLVEGLYGFDSGGAVRFRKLLFNISHEQYGLEFAPSSQRPERRRLDFVARLQVAATPPVHCAAVRSPLRTRHHQDSLCPVLMGATYAPIIGTVSTYVFSGIVILARTPTPRVKPDAAHLQLQASKRVRRCDSPFPARSPRRVAAVARLVVALLR</sequence>
<reference evidence="1" key="1">
    <citation type="submission" date="2013-08" db="EMBL/GenBank/DDBJ databases">
        <authorList>
            <person name="Mendez C."/>
            <person name="Richter M."/>
            <person name="Ferrer M."/>
            <person name="Sanchez J."/>
        </authorList>
    </citation>
    <scope>NUCLEOTIDE SEQUENCE</scope>
</reference>
<evidence type="ECO:0000313" key="1">
    <source>
        <dbReference type="EMBL" id="EQD32409.1"/>
    </source>
</evidence>
<reference evidence="1" key="2">
    <citation type="journal article" date="2014" name="ISME J.">
        <title>Microbial stratification in low pH oxic and suboxic macroscopic growths along an acid mine drainage.</title>
        <authorList>
            <person name="Mendez-Garcia C."/>
            <person name="Mesa V."/>
            <person name="Sprenger R.R."/>
            <person name="Richter M."/>
            <person name="Diez M.S."/>
            <person name="Solano J."/>
            <person name="Bargiela R."/>
            <person name="Golyshina O.V."/>
            <person name="Manteca A."/>
            <person name="Ramos J.L."/>
            <person name="Gallego J.R."/>
            <person name="Llorente I."/>
            <person name="Martins Dos Santos V.A."/>
            <person name="Jensen O.N."/>
            <person name="Pelaez A.I."/>
            <person name="Sanchez J."/>
            <person name="Ferrer M."/>
        </authorList>
    </citation>
    <scope>NUCLEOTIDE SEQUENCE</scope>
</reference>
<proteinExistence type="predicted"/>
<organism evidence="1">
    <name type="scientific">mine drainage metagenome</name>
    <dbReference type="NCBI Taxonomy" id="410659"/>
    <lineage>
        <taxon>unclassified sequences</taxon>
        <taxon>metagenomes</taxon>
        <taxon>ecological metagenomes</taxon>
    </lineage>
</organism>
<dbReference type="EMBL" id="AUZX01014400">
    <property type="protein sequence ID" value="EQD32409.1"/>
    <property type="molecule type" value="Genomic_DNA"/>
</dbReference>
<gene>
    <name evidence="1" type="ORF">B1A_19518</name>
</gene>